<feature type="modified residue" description="4-aspartylphosphate" evidence="1">
    <location>
        <position position="75"/>
    </location>
</feature>
<dbReference type="InterPro" id="IPR011006">
    <property type="entry name" value="CheY-like_superfamily"/>
</dbReference>
<dbReference type="EMBL" id="RBZM01000005">
    <property type="protein sequence ID" value="RKP54122.1"/>
    <property type="molecule type" value="Genomic_DNA"/>
</dbReference>
<name>A0A494Y1A2_9BACL</name>
<dbReference type="GO" id="GO:0009116">
    <property type="term" value="P:nucleoside metabolic process"/>
    <property type="evidence" value="ECO:0007669"/>
    <property type="project" value="InterPro"/>
</dbReference>
<dbReference type="GO" id="GO:0008930">
    <property type="term" value="F:methylthioadenosine nucleosidase activity"/>
    <property type="evidence" value="ECO:0007669"/>
    <property type="project" value="TreeGrafter"/>
</dbReference>
<dbReference type="SUPFAM" id="SSF52172">
    <property type="entry name" value="CheY-like"/>
    <property type="match status" value="1"/>
</dbReference>
<dbReference type="SUPFAM" id="SSF53167">
    <property type="entry name" value="Purine and uridine phosphorylases"/>
    <property type="match status" value="1"/>
</dbReference>
<dbReference type="InterPro" id="IPR001789">
    <property type="entry name" value="Sig_transdc_resp-reg_receiver"/>
</dbReference>
<keyword evidence="4" id="KW-1185">Reference proteome</keyword>
<organism evidence="3 4">
    <name type="scientific">Cohnella endophytica</name>
    <dbReference type="NCBI Taxonomy" id="2419778"/>
    <lineage>
        <taxon>Bacteria</taxon>
        <taxon>Bacillati</taxon>
        <taxon>Bacillota</taxon>
        <taxon>Bacilli</taxon>
        <taxon>Bacillales</taxon>
        <taxon>Paenibacillaceae</taxon>
        <taxon>Cohnella</taxon>
    </lineage>
</organism>
<dbReference type="Proteomes" id="UP000282076">
    <property type="component" value="Unassembled WGS sequence"/>
</dbReference>
<comment type="caution">
    <text evidence="3">The sequence shown here is derived from an EMBL/GenBank/DDBJ whole genome shotgun (WGS) entry which is preliminary data.</text>
</comment>
<dbReference type="PROSITE" id="PS50110">
    <property type="entry name" value="RESPONSE_REGULATORY"/>
    <property type="match status" value="1"/>
</dbReference>
<reference evidence="3 4" key="1">
    <citation type="submission" date="2018-10" db="EMBL/GenBank/DDBJ databases">
        <title>Cohnella sp. M2MS4P-1, whole genome shotgun sequence.</title>
        <authorList>
            <person name="Tuo L."/>
        </authorList>
    </citation>
    <scope>NUCLEOTIDE SEQUENCE [LARGE SCALE GENOMIC DNA]</scope>
    <source>
        <strain evidence="3 4">M2MS4P-1</strain>
    </source>
</reference>
<feature type="domain" description="Response regulatory" evidence="2">
    <location>
        <begin position="25"/>
        <end position="152"/>
    </location>
</feature>
<gene>
    <name evidence="3" type="ORF">D7Z26_12110</name>
</gene>
<evidence type="ECO:0000256" key="1">
    <source>
        <dbReference type="PROSITE-ProRule" id="PRU00169"/>
    </source>
</evidence>
<proteinExistence type="predicted"/>
<dbReference type="InterPro" id="IPR035994">
    <property type="entry name" value="Nucleoside_phosphorylase_sf"/>
</dbReference>
<dbReference type="GO" id="GO:0000160">
    <property type="term" value="P:phosphorelay signal transduction system"/>
    <property type="evidence" value="ECO:0007669"/>
    <property type="project" value="InterPro"/>
</dbReference>
<evidence type="ECO:0000313" key="4">
    <source>
        <dbReference type="Proteomes" id="UP000282076"/>
    </source>
</evidence>
<dbReference type="Pfam" id="PF01048">
    <property type="entry name" value="PNP_UDP_1"/>
    <property type="match status" value="1"/>
</dbReference>
<protein>
    <submittedName>
        <fullName evidence="3">Response regulator</fullName>
    </submittedName>
</protein>
<dbReference type="Gene3D" id="3.40.50.2300">
    <property type="match status" value="1"/>
</dbReference>
<dbReference type="GO" id="GO:0008782">
    <property type="term" value="F:adenosylhomocysteine nucleosidase activity"/>
    <property type="evidence" value="ECO:0007669"/>
    <property type="project" value="TreeGrafter"/>
</dbReference>
<dbReference type="AlphaFoldDB" id="A0A494Y1A2"/>
<dbReference type="Gene3D" id="3.40.50.1580">
    <property type="entry name" value="Nucleoside phosphorylase domain"/>
    <property type="match status" value="1"/>
</dbReference>
<dbReference type="Pfam" id="PF00072">
    <property type="entry name" value="Response_reg"/>
    <property type="match status" value="1"/>
</dbReference>
<accession>A0A494Y1A2</accession>
<evidence type="ECO:0000259" key="2">
    <source>
        <dbReference type="PROSITE" id="PS50110"/>
    </source>
</evidence>
<dbReference type="PANTHER" id="PTHR46832">
    <property type="entry name" value="5'-METHYLTHIOADENOSINE/S-ADENOSYLHOMOCYSTEINE NUCLEOSIDASE"/>
    <property type="match status" value="1"/>
</dbReference>
<keyword evidence="1" id="KW-0597">Phosphoprotein</keyword>
<dbReference type="PANTHER" id="PTHR46832:SF1">
    <property type="entry name" value="5'-METHYLTHIOADENOSINE_S-ADENOSYLHOMOCYSTEINE NUCLEOSIDASE"/>
    <property type="match status" value="1"/>
</dbReference>
<dbReference type="GO" id="GO:0019284">
    <property type="term" value="P:L-methionine salvage from S-adenosylmethionine"/>
    <property type="evidence" value="ECO:0007669"/>
    <property type="project" value="TreeGrafter"/>
</dbReference>
<sequence>MPHFQTGRQSYFHILLKRRGSNLLKVLLVDDDSTKIKNIMSLINDYPSVEVKVCLDLKEARSALHTVRYDLMLLDIQLPLKIGGEINTNGGITLLEELIESDKIIKPLEIIGITSSPDSLKQHSNLFMQYMYFVLEVNSVTTEWIDKLKNKLEYMIDCRADMLQDRRYDFDLAIITAIKQEFESVRELSSKWEDVRIKGDPTEYSITQFQNADRKVRVVLAMQHQMGMTAAAVLSSKLIYNFTPKYLIMVGIAAGNKHQGVNLGDILIASESWDYGSGKVRENGDKGRLFQAAPHQLPLDVKLKEKLNKNFNDILYKIRENWKFKKPTDMLQMHVGPIATGSSVIQDSSVVKELIDTQHRKLLGLEMETYGVFFAAYNGIGPTPKVLSIKSVCDFADIEKGDNYHEYASYTSAAFMQHLAINELSYDD</sequence>
<dbReference type="GO" id="GO:0005829">
    <property type="term" value="C:cytosol"/>
    <property type="evidence" value="ECO:0007669"/>
    <property type="project" value="TreeGrafter"/>
</dbReference>
<evidence type="ECO:0000313" key="3">
    <source>
        <dbReference type="EMBL" id="RKP54122.1"/>
    </source>
</evidence>
<dbReference type="InterPro" id="IPR000845">
    <property type="entry name" value="Nucleoside_phosphorylase_d"/>
</dbReference>